<gene>
    <name evidence="1" type="ORF">CPELLU_LOCUS8341</name>
</gene>
<evidence type="ECO:0000313" key="1">
    <source>
        <dbReference type="EMBL" id="CAG8630052.1"/>
    </source>
</evidence>
<comment type="caution">
    <text evidence="1">The sequence shown here is derived from an EMBL/GenBank/DDBJ whole genome shotgun (WGS) entry which is preliminary data.</text>
</comment>
<dbReference type="AlphaFoldDB" id="A0A9N9GRU1"/>
<reference evidence="1" key="1">
    <citation type="submission" date="2021-06" db="EMBL/GenBank/DDBJ databases">
        <authorList>
            <person name="Kallberg Y."/>
            <person name="Tangrot J."/>
            <person name="Rosling A."/>
        </authorList>
    </citation>
    <scope>NUCLEOTIDE SEQUENCE</scope>
    <source>
        <strain evidence="1">FL966</strain>
    </source>
</reference>
<evidence type="ECO:0000313" key="2">
    <source>
        <dbReference type="Proteomes" id="UP000789759"/>
    </source>
</evidence>
<dbReference type="EMBL" id="CAJVQA010005894">
    <property type="protein sequence ID" value="CAG8630052.1"/>
    <property type="molecule type" value="Genomic_DNA"/>
</dbReference>
<dbReference type="Proteomes" id="UP000789759">
    <property type="component" value="Unassembled WGS sequence"/>
</dbReference>
<organism evidence="1 2">
    <name type="scientific">Cetraspora pellucida</name>
    <dbReference type="NCBI Taxonomy" id="1433469"/>
    <lineage>
        <taxon>Eukaryota</taxon>
        <taxon>Fungi</taxon>
        <taxon>Fungi incertae sedis</taxon>
        <taxon>Mucoromycota</taxon>
        <taxon>Glomeromycotina</taxon>
        <taxon>Glomeromycetes</taxon>
        <taxon>Diversisporales</taxon>
        <taxon>Gigasporaceae</taxon>
        <taxon>Cetraspora</taxon>
    </lineage>
</organism>
<keyword evidence="2" id="KW-1185">Reference proteome</keyword>
<protein>
    <submittedName>
        <fullName evidence="1">1011_t:CDS:1</fullName>
    </submittedName>
</protein>
<accession>A0A9N9GRU1</accession>
<name>A0A9N9GRU1_9GLOM</name>
<sequence>MSNTNNNTNPSEKIFQLYKMFLYKKKDIIAIQKKLSINNNINQTAVSKSKKSKELVNLYELLLELVRDLISIQMKLDIDINPILETEEELDIVGYTNQKIVEEANKNARVYF</sequence>
<proteinExistence type="predicted"/>